<dbReference type="GO" id="GO:0047429">
    <property type="term" value="F:nucleoside triphosphate diphosphatase activity"/>
    <property type="evidence" value="ECO:0007669"/>
    <property type="project" value="InterPro"/>
</dbReference>
<dbReference type="AlphaFoldDB" id="A0A9D1SEY1"/>
<gene>
    <name evidence="1" type="ORF">IAA61_05015</name>
</gene>
<organism evidence="1 2">
    <name type="scientific">Candidatus Ornithomonoglobus merdipullorum</name>
    <dbReference type="NCBI Taxonomy" id="2840895"/>
    <lineage>
        <taxon>Bacteria</taxon>
        <taxon>Bacillati</taxon>
        <taxon>Bacillota</taxon>
        <taxon>Clostridia</taxon>
        <taxon>Candidatus Ornithomonoglobus</taxon>
    </lineage>
</organism>
<dbReference type="Pfam" id="PF12643">
    <property type="entry name" value="MazG-like"/>
    <property type="match status" value="1"/>
</dbReference>
<evidence type="ECO:0008006" key="3">
    <source>
        <dbReference type="Google" id="ProtNLM"/>
    </source>
</evidence>
<name>A0A9D1SEY1_9FIRM</name>
<protein>
    <recommendedName>
        <fullName evidence="3">MazG-like family protein</fullName>
    </recommendedName>
</protein>
<dbReference type="Proteomes" id="UP000824109">
    <property type="component" value="Unassembled WGS sequence"/>
</dbReference>
<sequence>MNIAANLKAIEQIKSEILTEVANLYRTLADYDEIADYGAVESSVSTIVAMDYILAKHLGITHGTLDARICELLSIAEENGHTLESEFSDMSELRRYIKGRA</sequence>
<proteinExistence type="predicted"/>
<dbReference type="GO" id="GO:0009143">
    <property type="term" value="P:nucleoside triphosphate catabolic process"/>
    <property type="evidence" value="ECO:0007669"/>
    <property type="project" value="InterPro"/>
</dbReference>
<accession>A0A9D1SEY1</accession>
<reference evidence="1" key="1">
    <citation type="submission" date="2020-10" db="EMBL/GenBank/DDBJ databases">
        <authorList>
            <person name="Gilroy R."/>
        </authorList>
    </citation>
    <scope>NUCLEOTIDE SEQUENCE</scope>
    <source>
        <strain evidence="1">USAMLcec3-3695</strain>
    </source>
</reference>
<evidence type="ECO:0000313" key="2">
    <source>
        <dbReference type="Proteomes" id="UP000824109"/>
    </source>
</evidence>
<dbReference type="EMBL" id="DVNB01000051">
    <property type="protein sequence ID" value="HIU57158.1"/>
    <property type="molecule type" value="Genomic_DNA"/>
</dbReference>
<reference evidence="1" key="2">
    <citation type="journal article" date="2021" name="PeerJ">
        <title>Extensive microbial diversity within the chicken gut microbiome revealed by metagenomics and culture.</title>
        <authorList>
            <person name="Gilroy R."/>
            <person name="Ravi A."/>
            <person name="Getino M."/>
            <person name="Pursley I."/>
            <person name="Horton D.L."/>
            <person name="Alikhan N.F."/>
            <person name="Baker D."/>
            <person name="Gharbi K."/>
            <person name="Hall N."/>
            <person name="Watson M."/>
            <person name="Adriaenssens E.M."/>
            <person name="Foster-Nyarko E."/>
            <person name="Jarju S."/>
            <person name="Secka A."/>
            <person name="Antonio M."/>
            <person name="Oren A."/>
            <person name="Chaudhuri R.R."/>
            <person name="La Ragione R."/>
            <person name="Hildebrand F."/>
            <person name="Pallen M.J."/>
        </authorList>
    </citation>
    <scope>NUCLEOTIDE SEQUENCE</scope>
    <source>
        <strain evidence="1">USAMLcec3-3695</strain>
    </source>
</reference>
<comment type="caution">
    <text evidence="1">The sequence shown here is derived from an EMBL/GenBank/DDBJ whole genome shotgun (WGS) entry which is preliminary data.</text>
</comment>
<dbReference type="InterPro" id="IPR025984">
    <property type="entry name" value="DCTPP"/>
</dbReference>
<evidence type="ECO:0000313" key="1">
    <source>
        <dbReference type="EMBL" id="HIU57158.1"/>
    </source>
</evidence>